<reference evidence="4 5" key="1">
    <citation type="submission" date="2024-01" db="EMBL/GenBank/DDBJ databases">
        <title>Draft genome sequence of Gordonia sp. PKS22-38.</title>
        <authorList>
            <person name="Suphannarot A."/>
            <person name="Mingma R."/>
        </authorList>
    </citation>
    <scope>NUCLEOTIDE SEQUENCE [LARGE SCALE GENOMIC DNA]</scope>
    <source>
        <strain evidence="4 5">PKS22-38</strain>
    </source>
</reference>
<feature type="compositionally biased region" description="Pro residues" evidence="1">
    <location>
        <begin position="394"/>
        <end position="406"/>
    </location>
</feature>
<evidence type="ECO:0000313" key="5">
    <source>
        <dbReference type="Proteomes" id="UP001335729"/>
    </source>
</evidence>
<feature type="region of interest" description="Disordered" evidence="1">
    <location>
        <begin position="394"/>
        <end position="468"/>
    </location>
</feature>
<evidence type="ECO:0000313" key="4">
    <source>
        <dbReference type="EMBL" id="MEE4024127.1"/>
    </source>
</evidence>
<dbReference type="Pfam" id="PF11887">
    <property type="entry name" value="Mce4_CUP1"/>
    <property type="match status" value="1"/>
</dbReference>
<protein>
    <submittedName>
        <fullName evidence="4">MCE family protein</fullName>
    </submittedName>
</protein>
<evidence type="ECO:0000259" key="3">
    <source>
        <dbReference type="Pfam" id="PF11887"/>
    </source>
</evidence>
<dbReference type="Pfam" id="PF02470">
    <property type="entry name" value="MlaD"/>
    <property type="match status" value="1"/>
</dbReference>
<dbReference type="InterPro" id="IPR024516">
    <property type="entry name" value="Mce_C"/>
</dbReference>
<dbReference type="NCBIfam" id="TIGR00996">
    <property type="entry name" value="Mtu_fam_mce"/>
    <property type="match status" value="1"/>
</dbReference>
<evidence type="ECO:0000259" key="2">
    <source>
        <dbReference type="Pfam" id="PF02470"/>
    </source>
</evidence>
<sequence length="468" mass="49933">MRNILSRNPLRVAVGAAIAAMMLVLSGCGSNGIQSIPLPGGVDTGDNPRVYQIQFDDILDLVPQSMVKMDGIPVGRVEAVEVPDNEWFAQVKVEVQGQIDLSDAATAAVQQTSLLGEKFIELSEPENAEELPRQNPAEAIPLDRTRTATDIEQVLGALSMLLNGGGLNQLQPIVTELNKALEGSVDQPCEVGPRGRTCPVFRSLLEQTQQLITGLNRQRDDIVNAIDGLARLSTRAADQTEQIERILAELPEGVAVLEEQRPQLVDLLTKLDDLGQVGTDVLGRSRDALITDLKALRPVLSELAKATPDLITAAPLMLTHPFPDWLLPAVHGDSTNLFMTLDFRLLNQLEALGVGQGEPEYSPPQRVDVPVNPANPYVGDNGPRYGWPTITLLPPGPNWRPGPNTPPSGGTYPMNPAAGSARAPASADSDGADNGDADSGEGQFTLMPPAQPGQRFIDGPLSMIGAPS</sequence>
<dbReference type="InterPro" id="IPR052336">
    <property type="entry name" value="MlaD_Phospholipid_Transporter"/>
</dbReference>
<dbReference type="EMBL" id="JAZDUE010000010">
    <property type="protein sequence ID" value="MEE4024127.1"/>
    <property type="molecule type" value="Genomic_DNA"/>
</dbReference>
<feature type="domain" description="Mce/MlaD" evidence="2">
    <location>
        <begin position="49"/>
        <end position="124"/>
    </location>
</feature>
<name>A0ABU7MV06_9ACTN</name>
<dbReference type="PROSITE" id="PS51257">
    <property type="entry name" value="PROKAR_LIPOPROTEIN"/>
    <property type="match status" value="1"/>
</dbReference>
<accession>A0ABU7MV06</accession>
<keyword evidence="5" id="KW-1185">Reference proteome</keyword>
<proteinExistence type="predicted"/>
<evidence type="ECO:0000256" key="1">
    <source>
        <dbReference type="SAM" id="MobiDB-lite"/>
    </source>
</evidence>
<organism evidence="4 5">
    <name type="scientific">Gordonia prachuapensis</name>
    <dbReference type="NCBI Taxonomy" id="3115651"/>
    <lineage>
        <taxon>Bacteria</taxon>
        <taxon>Bacillati</taxon>
        <taxon>Actinomycetota</taxon>
        <taxon>Actinomycetes</taxon>
        <taxon>Mycobacteriales</taxon>
        <taxon>Gordoniaceae</taxon>
        <taxon>Gordonia</taxon>
    </lineage>
</organism>
<dbReference type="PANTHER" id="PTHR33371">
    <property type="entry name" value="INTERMEMBRANE PHOSPHOLIPID TRANSPORT SYSTEM BINDING PROTEIN MLAD-RELATED"/>
    <property type="match status" value="1"/>
</dbReference>
<dbReference type="Proteomes" id="UP001335729">
    <property type="component" value="Unassembled WGS sequence"/>
</dbReference>
<comment type="caution">
    <text evidence="4">The sequence shown here is derived from an EMBL/GenBank/DDBJ whole genome shotgun (WGS) entry which is preliminary data.</text>
</comment>
<dbReference type="PANTHER" id="PTHR33371:SF15">
    <property type="entry name" value="LIPOPROTEIN LPRN"/>
    <property type="match status" value="1"/>
</dbReference>
<dbReference type="InterPro" id="IPR003399">
    <property type="entry name" value="Mce/MlaD"/>
</dbReference>
<feature type="compositionally biased region" description="Acidic residues" evidence="1">
    <location>
        <begin position="430"/>
        <end position="439"/>
    </location>
</feature>
<feature type="domain" description="Mammalian cell entry C-terminal" evidence="3">
    <location>
        <begin position="136"/>
        <end position="311"/>
    </location>
</feature>
<dbReference type="InterPro" id="IPR005693">
    <property type="entry name" value="Mce"/>
</dbReference>
<feature type="compositionally biased region" description="Low complexity" evidence="1">
    <location>
        <begin position="417"/>
        <end position="429"/>
    </location>
</feature>
<gene>
    <name evidence="4" type="ORF">V1Y59_13665</name>
</gene>